<name>A5KNA9_9FIRM</name>
<reference evidence="1 2" key="2">
    <citation type="submission" date="2007-04" db="EMBL/GenBank/DDBJ databases">
        <title>Draft genome sequence of Ruminococcus torques (ATCC 27756).</title>
        <authorList>
            <person name="Sudarsanam P."/>
            <person name="Ley R."/>
            <person name="Guruge J."/>
            <person name="Turnbaugh P.J."/>
            <person name="Mahowald M."/>
            <person name="Liep D."/>
            <person name="Gordon J."/>
        </authorList>
    </citation>
    <scope>NUCLEOTIDE SEQUENCE [LARGE SCALE GENOMIC DNA]</scope>
    <source>
        <strain evidence="1 2">ATCC 27756</strain>
    </source>
</reference>
<dbReference type="HOGENOM" id="CLU_2035067_0_0_9"/>
<dbReference type="Proteomes" id="UP000003577">
    <property type="component" value="Unassembled WGS sequence"/>
</dbReference>
<dbReference type="EMBL" id="AAVP02000008">
    <property type="protein sequence ID" value="EDK24058.1"/>
    <property type="molecule type" value="Genomic_DNA"/>
</dbReference>
<dbReference type="AlphaFoldDB" id="A5KNA9"/>
<protein>
    <submittedName>
        <fullName evidence="1">Uncharacterized protein</fullName>
    </submittedName>
</protein>
<reference evidence="1 2" key="1">
    <citation type="submission" date="2007-03" db="EMBL/GenBank/DDBJ databases">
        <authorList>
            <person name="Fulton L."/>
            <person name="Clifton S."/>
            <person name="Fulton B."/>
            <person name="Xu J."/>
            <person name="Minx P."/>
            <person name="Pepin K.H."/>
            <person name="Johnson M."/>
            <person name="Thiruvilangam P."/>
            <person name="Bhonagiri V."/>
            <person name="Nash W.E."/>
            <person name="Mardis E.R."/>
            <person name="Wilson R.K."/>
        </authorList>
    </citation>
    <scope>NUCLEOTIDE SEQUENCE [LARGE SCALE GENOMIC DNA]</scope>
    <source>
        <strain evidence="1 2">ATCC 27756</strain>
    </source>
</reference>
<gene>
    <name evidence="1" type="ORF">RUMTOR_01733</name>
</gene>
<evidence type="ECO:0000313" key="2">
    <source>
        <dbReference type="Proteomes" id="UP000003577"/>
    </source>
</evidence>
<evidence type="ECO:0000313" key="1">
    <source>
        <dbReference type="EMBL" id="EDK24058.1"/>
    </source>
</evidence>
<proteinExistence type="predicted"/>
<dbReference type="PaxDb" id="411460-RUMTOR_01733"/>
<organism evidence="1 2">
    <name type="scientific">[Ruminococcus] torques ATCC 27756</name>
    <dbReference type="NCBI Taxonomy" id="411460"/>
    <lineage>
        <taxon>Bacteria</taxon>
        <taxon>Bacillati</taxon>
        <taxon>Bacillota</taxon>
        <taxon>Clostridia</taxon>
        <taxon>Lachnospirales</taxon>
        <taxon>Lachnospiraceae</taxon>
        <taxon>Mediterraneibacter</taxon>
    </lineage>
</organism>
<sequence>MCNGTWTGVVSECVQRWELLQLSGCSVQLSEIYFQEVFKNRKALFICLKKRYNHFRKTGRCSMNQKEKTECMGFDGMQKMNGAINADLMTVEEIHQKLEAGYKDMERGRVREASEAFTEFRQRYEVR</sequence>
<accession>A5KNA9</accession>
<comment type="caution">
    <text evidence="1">The sequence shown here is derived from an EMBL/GenBank/DDBJ whole genome shotgun (WGS) entry which is preliminary data.</text>
</comment>